<evidence type="ECO:0000313" key="13">
    <source>
        <dbReference type="Proteomes" id="UP000248482"/>
    </source>
</evidence>
<feature type="region of interest" description="Disordered" evidence="9">
    <location>
        <begin position="1309"/>
        <end position="1351"/>
    </location>
</feature>
<dbReference type="InterPro" id="IPR027970">
    <property type="entry name" value="SPATA31-like"/>
</dbReference>
<evidence type="ECO:0000256" key="3">
    <source>
        <dbReference type="ARBA" id="ARBA00022782"/>
    </source>
</evidence>
<dbReference type="KEGG" id="elk:111144703"/>
<feature type="compositionally biased region" description="Polar residues" evidence="9">
    <location>
        <begin position="1078"/>
        <end position="1087"/>
    </location>
</feature>
<feature type="compositionally biased region" description="Basic and acidic residues" evidence="9">
    <location>
        <begin position="1328"/>
        <end position="1340"/>
    </location>
</feature>
<evidence type="ECO:0000313" key="14">
    <source>
        <dbReference type="RefSeq" id="XP_022354846.1"/>
    </source>
</evidence>
<dbReference type="InterPro" id="IPR039509">
    <property type="entry name" value="SPATA31"/>
</dbReference>
<keyword evidence="13" id="KW-1185">Reference proteome</keyword>
<organism evidence="13 14">
    <name type="scientific">Enhydra lutris kenyoni</name>
    <name type="common">northern sea otter</name>
    <dbReference type="NCBI Taxonomy" id="391180"/>
    <lineage>
        <taxon>Eukaryota</taxon>
        <taxon>Metazoa</taxon>
        <taxon>Chordata</taxon>
        <taxon>Craniata</taxon>
        <taxon>Vertebrata</taxon>
        <taxon>Euteleostomi</taxon>
        <taxon>Mammalia</taxon>
        <taxon>Eutheria</taxon>
        <taxon>Laurasiatheria</taxon>
        <taxon>Carnivora</taxon>
        <taxon>Caniformia</taxon>
        <taxon>Musteloidea</taxon>
        <taxon>Mustelidae</taxon>
        <taxon>Lutrinae</taxon>
        <taxon>Enhydra</taxon>
    </lineage>
</organism>
<keyword evidence="2 10" id="KW-0812">Transmembrane</keyword>
<feature type="region of interest" description="Disordered" evidence="9">
    <location>
        <begin position="813"/>
        <end position="891"/>
    </location>
</feature>
<gene>
    <name evidence="14" type="primary">LOC111144703</name>
</gene>
<evidence type="ECO:0000256" key="2">
    <source>
        <dbReference type="ARBA" id="ARBA00022692"/>
    </source>
</evidence>
<dbReference type="OrthoDB" id="9799748at2759"/>
<dbReference type="Proteomes" id="UP000248482">
    <property type="component" value="Unplaced"/>
</dbReference>
<evidence type="ECO:0000256" key="10">
    <source>
        <dbReference type="SAM" id="Phobius"/>
    </source>
</evidence>
<evidence type="ECO:0000256" key="9">
    <source>
        <dbReference type="SAM" id="MobiDB-lite"/>
    </source>
</evidence>
<dbReference type="GeneID" id="111144703"/>
<feature type="compositionally biased region" description="Polar residues" evidence="9">
    <location>
        <begin position="864"/>
        <end position="891"/>
    </location>
</feature>
<evidence type="ECO:0000256" key="4">
    <source>
        <dbReference type="ARBA" id="ARBA00022871"/>
    </source>
</evidence>
<feature type="domain" description="SPATA31-like" evidence="12">
    <location>
        <begin position="70"/>
        <end position="155"/>
    </location>
</feature>
<comment type="subcellular location">
    <subcellularLocation>
        <location evidence="1">Membrane</location>
        <topology evidence="1">Single-pass membrane protein</topology>
    </subcellularLocation>
</comment>
<dbReference type="PANTHER" id="PTHR21859">
    <property type="entry name" value="ACROSOME-SPECIFIC PROTEIN"/>
    <property type="match status" value="1"/>
</dbReference>
<comment type="similarity">
    <text evidence="7">Belongs to the SPATA31 family.</text>
</comment>
<dbReference type="GO" id="GO:0007283">
    <property type="term" value="P:spermatogenesis"/>
    <property type="evidence" value="ECO:0007669"/>
    <property type="project" value="UniProtKB-KW"/>
</dbReference>
<keyword evidence="5 10" id="KW-1133">Transmembrane helix</keyword>
<dbReference type="RefSeq" id="XP_022354846.1">
    <property type="nucleotide sequence ID" value="XM_022499138.1"/>
</dbReference>
<dbReference type="Pfam" id="PF14650">
    <property type="entry name" value="FAM75"/>
    <property type="match status" value="1"/>
</dbReference>
<sequence>MENYLFPQEFFIDGWLSSSPTIWAVNFIFAFVCGLGLFVFLLSYFHPDPSSPPGKRHRKSRKYQAEPRRRSNRSQKSQTLKVFRDCLQDLEEVQDLFSLLQSHLERLSDQGGFHQSLWQAAPGQVHRGAPAGACQPCRQPVEDAVPAMASSPAHALLTGPPQPLASTLPVRPQEEQTNLKKILPDTVRKNFLPDNSYWASLIPAISGLGHASYPILSFSWWWESTKSLFLPGTLQHKCQQEHVSCHPPDASFWGGLTNRQIETHNPSFVNPDVQKLLELLISKRVELKSWKEKEKVGSVFKQWCPDNHVSFWGTLWKLLGAEQNTTTLPSFWNMKNKAEPLDQPQPFSSSKVLEDHLQWKCSQLFWGLPSLHSESLVATALFYTHSSPLQSPSVLFNGTSNCLPVLNQDQISSQFSHAPPLLHRGIQPQPSTLTLPQPQVPLAPSVPIRPPSLPSQRRASGVSCATSQNKTRSFIPTKMQHLEWPLLPKQQERGKTLPTMEKRSPKFFSQVPPKLLEDHQDSQAHRSGSTFQGDFVIFNIQKPQLQRKLSRNKQQSNLPHKVQLSLELRWPQDESPGVSQAQREQGVSRPFVFKGKSSQATWRTRSRYHRKYQARFQLEKNFSKGLWQCLKRTPIGLSRISARFPVKVLGTNSEKEFGRPLIRALEGDPGKYLARGPDKKHLEKTLKVHLHRKLGQISEGLIPVTVSRSRFVASHAFPKSQPHMAIRNLAILKDRKPCVNTSHELSFLCPNTQQKLEIHIVSFRVRRKWDLPLQTVEPIDLELCEAQHLPFPQSPFLCSSTFVPGAPSKAKFYKFLGKPPQPHPGEKGITEKSDPTSGSPLPVSSPICEQIQQALGGTSPGDGHQSSETSLSRQEGRSPSQASILSLPNRTLHSKTVMGAKKDNLEASPSLAMARNELKEERGGQASPDMVATLKMKLRSQTPRSEGATEVMDAKKAPAWKVVLRPSGLANKPAICVDLRRSGYPGARKSPSPSTVLVVQDPEEVSLKTKVSKVELQEKIESENQPEGHTTGVLPQDSPSDILLPDFATCVLVEDSGTNVLLPDSHTNAVLAVDSLTESPSCSQTECASGETPASPVSHNLSSSGSNSEGQQEPCGPKVEEASDSQSNSEITDEGKDQKRPKPEENEDRCTEPLEIRVSQASEIGHPPQVRGSGESLGSKYLQLMPPEKGHVFPESHFRQRMKNFLQCLNPNKKSKGLEGPLQKGKPASAPAQSWVPVRSRLVMDNRAAKTQTIMTAVGQILVEKLGLHQGIRASEIYQHKELQAPVHRHYCPHRAFASTDQKRVMGGIASNQQGTPKGHSCPSKSQLTRDRNGEWESLPRDLGPPGRPGQHQPMVGGVSGRVHHYPTCSLRKYVSTYQAENASHIFRGQKDFLQEKIEYMQRKPIFSHISTSSVC</sequence>
<protein>
    <submittedName>
        <fullName evidence="14">Spermatogenesis-associated protein 31E1-like</fullName>
    </submittedName>
</protein>
<feature type="compositionally biased region" description="Low complexity" evidence="9">
    <location>
        <begin position="1095"/>
        <end position="1114"/>
    </location>
</feature>
<evidence type="ECO:0000256" key="1">
    <source>
        <dbReference type="ARBA" id="ARBA00004167"/>
    </source>
</evidence>
<feature type="region of interest" description="Disordered" evidence="9">
    <location>
        <begin position="1158"/>
        <end position="1177"/>
    </location>
</feature>
<keyword evidence="3" id="KW-0221">Differentiation</keyword>
<proteinExistence type="inferred from homology"/>
<keyword evidence="4" id="KW-0744">Spermatogenesis</keyword>
<feature type="region of interest" description="Disordered" evidence="9">
    <location>
        <begin position="1078"/>
        <end position="1153"/>
    </location>
</feature>
<comment type="function">
    <text evidence="8">May play a role in spermatogenesis.</text>
</comment>
<feature type="compositionally biased region" description="Basic and acidic residues" evidence="9">
    <location>
        <begin position="1133"/>
        <end position="1153"/>
    </location>
</feature>
<name>A0A2Y9J2U1_ENHLU</name>
<dbReference type="GO" id="GO:0030154">
    <property type="term" value="P:cell differentiation"/>
    <property type="evidence" value="ECO:0007669"/>
    <property type="project" value="UniProtKB-KW"/>
</dbReference>
<feature type="compositionally biased region" description="Basic and acidic residues" evidence="9">
    <location>
        <begin position="824"/>
        <end position="834"/>
    </location>
</feature>
<feature type="transmembrane region" description="Helical" evidence="10">
    <location>
        <begin position="20"/>
        <end position="45"/>
    </location>
</feature>
<reference evidence="14" key="1">
    <citation type="submission" date="2025-08" db="UniProtKB">
        <authorList>
            <consortium name="RefSeq"/>
        </authorList>
    </citation>
    <scope>IDENTIFICATION</scope>
    <source>
        <tissue evidence="14">Blood</tissue>
    </source>
</reference>
<evidence type="ECO:0000259" key="11">
    <source>
        <dbReference type="Pfam" id="PF14650"/>
    </source>
</evidence>
<evidence type="ECO:0000256" key="7">
    <source>
        <dbReference type="ARBA" id="ARBA00035009"/>
    </source>
</evidence>
<feature type="region of interest" description="Disordered" evidence="9">
    <location>
        <begin position="1214"/>
        <end position="1233"/>
    </location>
</feature>
<evidence type="ECO:0000256" key="6">
    <source>
        <dbReference type="ARBA" id="ARBA00023136"/>
    </source>
</evidence>
<evidence type="ECO:0000256" key="8">
    <source>
        <dbReference type="ARBA" id="ARBA00037695"/>
    </source>
</evidence>
<evidence type="ECO:0000256" key="5">
    <source>
        <dbReference type="ARBA" id="ARBA00022989"/>
    </source>
</evidence>
<feature type="domain" description="SPATA31" evidence="11">
    <location>
        <begin position="345"/>
        <end position="710"/>
    </location>
</feature>
<dbReference type="PANTHER" id="PTHR21859:SF55">
    <property type="entry name" value="SPERMATOGENESIS-ASSOCIATED PROTEIN 31A1-RELATED"/>
    <property type="match status" value="1"/>
</dbReference>
<dbReference type="Pfam" id="PF15371">
    <property type="entry name" value="DUF4599"/>
    <property type="match status" value="1"/>
</dbReference>
<keyword evidence="6 10" id="KW-0472">Membrane</keyword>
<feature type="region of interest" description="Disordered" evidence="9">
    <location>
        <begin position="1018"/>
        <end position="1039"/>
    </location>
</feature>
<evidence type="ECO:0000259" key="12">
    <source>
        <dbReference type="Pfam" id="PF15371"/>
    </source>
</evidence>
<accession>A0A2Y9J2U1</accession>
<feature type="region of interest" description="Disordered" evidence="9">
    <location>
        <begin position="49"/>
        <end position="77"/>
    </location>
</feature>
<dbReference type="GO" id="GO:0016020">
    <property type="term" value="C:membrane"/>
    <property type="evidence" value="ECO:0007669"/>
    <property type="project" value="UniProtKB-SubCell"/>
</dbReference>